<name>A0A830GIM7_9EURY</name>
<reference evidence="2" key="2">
    <citation type="submission" date="2020-09" db="EMBL/GenBank/DDBJ databases">
        <authorList>
            <person name="Sun Q."/>
            <person name="Ohkuma M."/>
        </authorList>
    </citation>
    <scope>NUCLEOTIDE SEQUENCE</scope>
    <source>
        <strain evidence="2">JCM 17820</strain>
    </source>
</reference>
<keyword evidence="3" id="KW-1185">Reference proteome</keyword>
<comment type="caution">
    <text evidence="2">The sequence shown here is derived from an EMBL/GenBank/DDBJ whole genome shotgun (WGS) entry which is preliminary data.</text>
</comment>
<dbReference type="Proteomes" id="UP000605784">
    <property type="component" value="Unassembled WGS sequence"/>
</dbReference>
<dbReference type="InterPro" id="IPR032347">
    <property type="entry name" value="DUF4864"/>
</dbReference>
<evidence type="ECO:0000313" key="3">
    <source>
        <dbReference type="Proteomes" id="UP000605784"/>
    </source>
</evidence>
<evidence type="ECO:0008006" key="4">
    <source>
        <dbReference type="Google" id="ProtNLM"/>
    </source>
</evidence>
<organism evidence="2 3">
    <name type="scientific">Haloarcula pellucida</name>
    <dbReference type="NCBI Taxonomy" id="1427151"/>
    <lineage>
        <taxon>Archaea</taxon>
        <taxon>Methanobacteriati</taxon>
        <taxon>Methanobacteriota</taxon>
        <taxon>Stenosarchaea group</taxon>
        <taxon>Halobacteria</taxon>
        <taxon>Halobacteriales</taxon>
        <taxon>Haloarculaceae</taxon>
        <taxon>Haloarcula</taxon>
    </lineage>
</organism>
<sequence length="213" mass="22664">MFSVDTPAFLVACVALVALAGCGTFFGAGGSDSGGGATVTPAPVPDGAMPSPTPDPNGRSLADSTDRRDYWGGITAPDNRTASAQPRYLSLRPTCERPPGLVVHIQVNALRNNDPVTDEGINTTWRFVAPSNRRAVGSYEAFVDVLTTQYRPLLNASTVTYGPLERDGGWAHQRVTVSTGETSATYLWHLNLQTVQTTEPYGGCWMTTGVTVE</sequence>
<dbReference type="AlphaFoldDB" id="A0A830GIM7"/>
<dbReference type="EMBL" id="BMOU01000001">
    <property type="protein sequence ID" value="GGN88668.1"/>
    <property type="molecule type" value="Genomic_DNA"/>
</dbReference>
<evidence type="ECO:0000256" key="1">
    <source>
        <dbReference type="SAM" id="MobiDB-lite"/>
    </source>
</evidence>
<gene>
    <name evidence="2" type="ORF">GCM10009030_08620</name>
</gene>
<reference evidence="2" key="1">
    <citation type="journal article" date="2014" name="Int. J. Syst. Evol. Microbiol.">
        <title>Complete genome sequence of Corynebacterium casei LMG S-19264T (=DSM 44701T), isolated from a smear-ripened cheese.</title>
        <authorList>
            <consortium name="US DOE Joint Genome Institute (JGI-PGF)"/>
            <person name="Walter F."/>
            <person name="Albersmeier A."/>
            <person name="Kalinowski J."/>
            <person name="Ruckert C."/>
        </authorList>
    </citation>
    <scope>NUCLEOTIDE SEQUENCE</scope>
    <source>
        <strain evidence="2">JCM 17820</strain>
    </source>
</reference>
<feature type="region of interest" description="Disordered" evidence="1">
    <location>
        <begin position="32"/>
        <end position="86"/>
    </location>
</feature>
<proteinExistence type="predicted"/>
<dbReference type="RefSeq" id="WP_188994874.1">
    <property type="nucleotide sequence ID" value="NZ_BMOU01000001.1"/>
</dbReference>
<accession>A0A830GIM7</accession>
<dbReference type="Pfam" id="PF16156">
    <property type="entry name" value="DUF4864"/>
    <property type="match status" value="1"/>
</dbReference>
<protein>
    <recommendedName>
        <fullName evidence="4">DUF4864 domain-containing protein</fullName>
    </recommendedName>
</protein>
<dbReference type="PANTHER" id="PTHR35716">
    <property type="entry name" value="OS05G0574700 PROTEIN-RELATED"/>
    <property type="match status" value="1"/>
</dbReference>
<evidence type="ECO:0000313" key="2">
    <source>
        <dbReference type="EMBL" id="GGN88668.1"/>
    </source>
</evidence>